<dbReference type="InterPro" id="IPR000537">
    <property type="entry name" value="UbiA_prenyltransferase"/>
</dbReference>
<keyword evidence="2 5" id="KW-0812">Transmembrane</keyword>
<feature type="transmembrane region" description="Helical" evidence="5">
    <location>
        <begin position="169"/>
        <end position="192"/>
    </location>
</feature>
<protein>
    <submittedName>
        <fullName evidence="6">Prenyltransferase, UbiA family</fullName>
    </submittedName>
</protein>
<name>F4BVJ9_METSG</name>
<feature type="transmembrane region" description="Helical" evidence="5">
    <location>
        <begin position="219"/>
        <end position="238"/>
    </location>
</feature>
<dbReference type="InterPro" id="IPR044878">
    <property type="entry name" value="UbiA_sf"/>
</dbReference>
<dbReference type="AlphaFoldDB" id="F4BVJ9"/>
<dbReference type="Gene3D" id="1.10.357.140">
    <property type="entry name" value="UbiA prenyltransferase"/>
    <property type="match status" value="1"/>
</dbReference>
<feature type="transmembrane region" description="Helical" evidence="5">
    <location>
        <begin position="95"/>
        <end position="123"/>
    </location>
</feature>
<dbReference type="PANTHER" id="PTHR42723:SF1">
    <property type="entry name" value="CHLOROPHYLL SYNTHASE, CHLOROPLASTIC"/>
    <property type="match status" value="1"/>
</dbReference>
<evidence type="ECO:0000256" key="5">
    <source>
        <dbReference type="SAM" id="Phobius"/>
    </source>
</evidence>
<feature type="transmembrane region" description="Helical" evidence="5">
    <location>
        <begin position="58"/>
        <end position="75"/>
    </location>
</feature>
<dbReference type="CDD" id="cd13963">
    <property type="entry name" value="PT_UbiA_2"/>
    <property type="match status" value="1"/>
</dbReference>
<dbReference type="GO" id="GO:0016765">
    <property type="term" value="F:transferase activity, transferring alkyl or aryl (other than methyl) groups"/>
    <property type="evidence" value="ECO:0007669"/>
    <property type="project" value="InterPro"/>
</dbReference>
<evidence type="ECO:0000313" key="6">
    <source>
        <dbReference type="EMBL" id="AEB68433.1"/>
    </source>
</evidence>
<dbReference type="PANTHER" id="PTHR42723">
    <property type="entry name" value="CHLOROPHYLL SYNTHASE"/>
    <property type="match status" value="1"/>
</dbReference>
<evidence type="ECO:0000256" key="2">
    <source>
        <dbReference type="ARBA" id="ARBA00022692"/>
    </source>
</evidence>
<evidence type="ECO:0000256" key="4">
    <source>
        <dbReference type="ARBA" id="ARBA00023136"/>
    </source>
</evidence>
<evidence type="ECO:0000256" key="3">
    <source>
        <dbReference type="ARBA" id="ARBA00022989"/>
    </source>
</evidence>
<keyword evidence="3 5" id="KW-1133">Transmembrane helix</keyword>
<keyword evidence="4 5" id="KW-0472">Membrane</keyword>
<gene>
    <name evidence="6" type="ordered locus">MCON_1838</name>
</gene>
<dbReference type="InParanoid" id="F4BVJ9"/>
<dbReference type="Proteomes" id="UP000007807">
    <property type="component" value="Chromosome"/>
</dbReference>
<dbReference type="EMBL" id="CP002565">
    <property type="protein sequence ID" value="AEB68433.1"/>
    <property type="molecule type" value="Genomic_DNA"/>
</dbReference>
<keyword evidence="7" id="KW-1185">Reference proteome</keyword>
<dbReference type="InterPro" id="IPR050475">
    <property type="entry name" value="Prenyltransferase_related"/>
</dbReference>
<dbReference type="HOGENOM" id="CLU_029423_0_1_2"/>
<feature type="transmembrane region" description="Helical" evidence="5">
    <location>
        <begin position="245"/>
        <end position="263"/>
    </location>
</feature>
<proteinExistence type="predicted"/>
<organism evidence="6 7">
    <name type="scientific">Methanothrix soehngenii (strain ATCC 5969 / DSM 3671 / JCM 10134 / NBRC 103675 / OCM 69 / GP-6)</name>
    <name type="common">Methanosaeta concilii</name>
    <dbReference type="NCBI Taxonomy" id="990316"/>
    <lineage>
        <taxon>Archaea</taxon>
        <taxon>Methanobacteriati</taxon>
        <taxon>Methanobacteriota</taxon>
        <taxon>Stenosarchaea group</taxon>
        <taxon>Methanomicrobia</taxon>
        <taxon>Methanotrichales</taxon>
        <taxon>Methanotrichaceae</taxon>
        <taxon>Methanothrix</taxon>
    </lineage>
</organism>
<feature type="transmembrane region" description="Helical" evidence="5">
    <location>
        <begin position="278"/>
        <end position="297"/>
    </location>
</feature>
<feature type="transmembrane region" description="Helical" evidence="5">
    <location>
        <begin position="143"/>
        <end position="162"/>
    </location>
</feature>
<keyword evidence="6" id="KW-0808">Transferase</keyword>
<accession>F4BVJ9</accession>
<sequence>MPPMSFYYISAKAPPTGDALLKELMQSMRPFQWYKNMVIFIGITFSYNLFNWEMWPRVIFAFIMFCLISGSIYIINDIKDVDRDRLHPKKRFRPIAFGTLSSRTALLVSILLLSISLLISFFVNRPLCYIELLYVFINLLYTFYLKYFALIDVIVVAVGFVLRAVAGSLVINVYISPWLILCVFLMSFVLAFGKRQNELLTASSSRDCLSQYTEKMVEGLLNISVSMLLMAYALYSFYVDTNMMITLPFAFYGVFRFVQLVYLKNFGGEAELILKDSASLANLVLWTVSAIVVLYEVRA</sequence>
<dbReference type="STRING" id="990316.MCON_1838"/>
<dbReference type="Pfam" id="PF01040">
    <property type="entry name" value="UbiA"/>
    <property type="match status" value="1"/>
</dbReference>
<comment type="subcellular location">
    <subcellularLocation>
        <location evidence="1">Cell membrane</location>
        <topology evidence="1">Multi-pass membrane protein</topology>
    </subcellularLocation>
</comment>
<reference evidence="6 7" key="1">
    <citation type="journal article" date="2011" name="J. Bacteriol.">
        <title>Complete genome sequence of Methanosaeta concilii, a specialist in aceticlastic methanogenesis.</title>
        <authorList>
            <person name="Barber R.D."/>
            <person name="Zhang L."/>
            <person name="Harnack M."/>
            <person name="Olson M.V."/>
            <person name="Kaul R."/>
            <person name="Ingram-Smith C."/>
            <person name="Smith K.S."/>
        </authorList>
    </citation>
    <scope>NUCLEOTIDE SEQUENCE [LARGE SCALE GENOMIC DNA]</scope>
    <source>
        <strain evidence="7">ATCC 5969 / DSM 3671 / JCM 10134 / NBRC 103675 / OCM 69 / GP-6</strain>
    </source>
</reference>
<evidence type="ECO:0000256" key="1">
    <source>
        <dbReference type="ARBA" id="ARBA00004651"/>
    </source>
</evidence>
<evidence type="ECO:0000313" key="7">
    <source>
        <dbReference type="Proteomes" id="UP000007807"/>
    </source>
</evidence>
<dbReference type="KEGG" id="mcj:MCON_1838"/>
<dbReference type="GO" id="GO:0005886">
    <property type="term" value="C:plasma membrane"/>
    <property type="evidence" value="ECO:0007669"/>
    <property type="project" value="UniProtKB-SubCell"/>
</dbReference>